<reference evidence="1 2" key="1">
    <citation type="journal article" date="2014" name="Int. J. Syst. Evol. Microbiol.">
        <title>Complete genome sequence of Corynebacterium casei LMG S-19264T (=DSM 44701T), isolated from a smear-ripened cheese.</title>
        <authorList>
            <consortium name="US DOE Joint Genome Institute (JGI-PGF)"/>
            <person name="Walter F."/>
            <person name="Albersmeier A."/>
            <person name="Kalinowski J."/>
            <person name="Ruckert C."/>
        </authorList>
    </citation>
    <scope>NUCLEOTIDE SEQUENCE [LARGE SCALE GENOMIC DNA]</scope>
    <source>
        <strain evidence="1 2">KCTC 23968</strain>
    </source>
</reference>
<name>A0A918KPW5_9PROT</name>
<organism evidence="1 2">
    <name type="scientific">Litorimonas cladophorae</name>
    <dbReference type="NCBI Taxonomy" id="1220491"/>
    <lineage>
        <taxon>Bacteria</taxon>
        <taxon>Pseudomonadati</taxon>
        <taxon>Pseudomonadota</taxon>
        <taxon>Alphaproteobacteria</taxon>
        <taxon>Maricaulales</taxon>
        <taxon>Robiginitomaculaceae</taxon>
    </lineage>
</organism>
<evidence type="ECO:0000313" key="1">
    <source>
        <dbReference type="EMBL" id="GGX72103.1"/>
    </source>
</evidence>
<comment type="caution">
    <text evidence="1">The sequence shown here is derived from an EMBL/GenBank/DDBJ whole genome shotgun (WGS) entry which is preliminary data.</text>
</comment>
<evidence type="ECO:0000313" key="2">
    <source>
        <dbReference type="Proteomes" id="UP000600865"/>
    </source>
</evidence>
<dbReference type="EMBL" id="BMYV01000002">
    <property type="protein sequence ID" value="GGX72103.1"/>
    <property type="molecule type" value="Genomic_DNA"/>
</dbReference>
<dbReference type="Proteomes" id="UP000600865">
    <property type="component" value="Unassembled WGS sequence"/>
</dbReference>
<dbReference type="AlphaFoldDB" id="A0A918KPW5"/>
<gene>
    <name evidence="1" type="ORF">GCM10011309_22970</name>
</gene>
<sequence>MTLALELRCALAEDLSTEVWTGSWALGRKDRRYAAFIAYVLDVLANHDWAVGIAAAGLGVSTGKLIRVLAQDPQTWNVVNQARKKIDLVNLRRP</sequence>
<keyword evidence="2" id="KW-1185">Reference proteome</keyword>
<protein>
    <submittedName>
        <fullName evidence="1">Uncharacterized protein</fullName>
    </submittedName>
</protein>
<accession>A0A918KPW5</accession>
<proteinExistence type="predicted"/>